<comment type="similarity">
    <text evidence="2 8">Belongs to the bacterial ribosomal protein bS20 family.</text>
</comment>
<evidence type="ECO:0000256" key="7">
    <source>
        <dbReference type="ARBA" id="ARBA00035136"/>
    </source>
</evidence>
<keyword evidence="3 8" id="KW-0699">rRNA-binding</keyword>
<keyword evidence="6 8" id="KW-0687">Ribonucleoprotein</keyword>
<evidence type="ECO:0000256" key="4">
    <source>
        <dbReference type="ARBA" id="ARBA00022884"/>
    </source>
</evidence>
<dbReference type="GO" id="GO:0070181">
    <property type="term" value="F:small ribosomal subunit rRNA binding"/>
    <property type="evidence" value="ECO:0007669"/>
    <property type="project" value="TreeGrafter"/>
</dbReference>
<dbReference type="InterPro" id="IPR036510">
    <property type="entry name" value="Ribosomal_bS20_sf"/>
</dbReference>
<accession>A0A9D9HPS7</accession>
<evidence type="ECO:0000313" key="11">
    <source>
        <dbReference type="Proteomes" id="UP000823638"/>
    </source>
</evidence>
<comment type="caution">
    <text evidence="10">The sequence shown here is derived from an EMBL/GenBank/DDBJ whole genome shotgun (WGS) entry which is preliminary data.</text>
</comment>
<evidence type="ECO:0000256" key="8">
    <source>
        <dbReference type="HAMAP-Rule" id="MF_00500"/>
    </source>
</evidence>
<reference evidence="10" key="1">
    <citation type="submission" date="2020-10" db="EMBL/GenBank/DDBJ databases">
        <authorList>
            <person name="Gilroy R."/>
        </authorList>
    </citation>
    <scope>NUCLEOTIDE SEQUENCE</scope>
    <source>
        <strain evidence="10">10532</strain>
    </source>
</reference>
<evidence type="ECO:0000256" key="6">
    <source>
        <dbReference type="ARBA" id="ARBA00023274"/>
    </source>
</evidence>
<dbReference type="GO" id="GO:0006412">
    <property type="term" value="P:translation"/>
    <property type="evidence" value="ECO:0007669"/>
    <property type="project" value="UniProtKB-UniRule"/>
</dbReference>
<organism evidence="10 11">
    <name type="scientific">Candidatus Gallitreponema excrementavium</name>
    <dbReference type="NCBI Taxonomy" id="2840840"/>
    <lineage>
        <taxon>Bacteria</taxon>
        <taxon>Pseudomonadati</taxon>
        <taxon>Spirochaetota</taxon>
        <taxon>Spirochaetia</taxon>
        <taxon>Spirochaetales</taxon>
        <taxon>Candidatus Gallitreponema</taxon>
    </lineage>
</organism>
<evidence type="ECO:0000313" key="10">
    <source>
        <dbReference type="EMBL" id="MBO8457629.1"/>
    </source>
</evidence>
<evidence type="ECO:0000256" key="5">
    <source>
        <dbReference type="ARBA" id="ARBA00022980"/>
    </source>
</evidence>
<sequence length="91" mass="10258">MATKQTSAQKRHRQSEDRRLRNKAVKSTARTLAKKFVASVHSKDSELAQTNLRLLAKELDTASRKGIISKNAAARKKSRMQKLYNATFSAK</sequence>
<dbReference type="HAMAP" id="MF_00500">
    <property type="entry name" value="Ribosomal_bS20"/>
    <property type="match status" value="1"/>
</dbReference>
<dbReference type="PANTHER" id="PTHR33398">
    <property type="entry name" value="30S RIBOSOMAL PROTEIN S20"/>
    <property type="match status" value="1"/>
</dbReference>
<evidence type="ECO:0000256" key="9">
    <source>
        <dbReference type="SAM" id="MobiDB-lite"/>
    </source>
</evidence>
<dbReference type="NCBIfam" id="TIGR00029">
    <property type="entry name" value="S20"/>
    <property type="match status" value="1"/>
</dbReference>
<dbReference type="Proteomes" id="UP000823638">
    <property type="component" value="Unassembled WGS sequence"/>
</dbReference>
<keyword evidence="5 8" id="KW-0689">Ribosomal protein</keyword>
<dbReference type="GO" id="GO:0015935">
    <property type="term" value="C:small ribosomal subunit"/>
    <property type="evidence" value="ECO:0007669"/>
    <property type="project" value="TreeGrafter"/>
</dbReference>
<feature type="region of interest" description="Disordered" evidence="9">
    <location>
        <begin position="1"/>
        <end position="26"/>
    </location>
</feature>
<keyword evidence="4 8" id="KW-0694">RNA-binding</keyword>
<proteinExistence type="inferred from homology"/>
<dbReference type="PANTHER" id="PTHR33398:SF1">
    <property type="entry name" value="SMALL RIBOSOMAL SUBUNIT PROTEIN BS20C"/>
    <property type="match status" value="1"/>
</dbReference>
<evidence type="ECO:0000256" key="3">
    <source>
        <dbReference type="ARBA" id="ARBA00022730"/>
    </source>
</evidence>
<dbReference type="Gene3D" id="1.20.58.110">
    <property type="entry name" value="Ribosomal protein S20"/>
    <property type="match status" value="1"/>
</dbReference>
<dbReference type="AlphaFoldDB" id="A0A9D9HPS7"/>
<name>A0A9D9HPS7_9SPIR</name>
<dbReference type="GO" id="GO:0003735">
    <property type="term" value="F:structural constituent of ribosome"/>
    <property type="evidence" value="ECO:0007669"/>
    <property type="project" value="InterPro"/>
</dbReference>
<dbReference type="Pfam" id="PF01649">
    <property type="entry name" value="Ribosomal_S20p"/>
    <property type="match status" value="1"/>
</dbReference>
<evidence type="ECO:0000256" key="2">
    <source>
        <dbReference type="ARBA" id="ARBA00007634"/>
    </source>
</evidence>
<dbReference type="SUPFAM" id="SSF46992">
    <property type="entry name" value="Ribosomal protein S20"/>
    <property type="match status" value="1"/>
</dbReference>
<evidence type="ECO:0000256" key="1">
    <source>
        <dbReference type="ARBA" id="ARBA00003134"/>
    </source>
</evidence>
<reference evidence="10" key="2">
    <citation type="journal article" date="2021" name="PeerJ">
        <title>Extensive microbial diversity within the chicken gut microbiome revealed by metagenomics and culture.</title>
        <authorList>
            <person name="Gilroy R."/>
            <person name="Ravi A."/>
            <person name="Getino M."/>
            <person name="Pursley I."/>
            <person name="Horton D.L."/>
            <person name="Alikhan N.F."/>
            <person name="Baker D."/>
            <person name="Gharbi K."/>
            <person name="Hall N."/>
            <person name="Watson M."/>
            <person name="Adriaenssens E.M."/>
            <person name="Foster-Nyarko E."/>
            <person name="Jarju S."/>
            <person name="Secka A."/>
            <person name="Antonio M."/>
            <person name="Oren A."/>
            <person name="Chaudhuri R.R."/>
            <person name="La Ragione R."/>
            <person name="Hildebrand F."/>
            <person name="Pallen M.J."/>
        </authorList>
    </citation>
    <scope>NUCLEOTIDE SEQUENCE</scope>
    <source>
        <strain evidence="10">10532</strain>
    </source>
</reference>
<comment type="function">
    <text evidence="1 8">Binds directly to 16S ribosomal RNA.</text>
</comment>
<dbReference type="InterPro" id="IPR002583">
    <property type="entry name" value="Ribosomal_bS20"/>
</dbReference>
<dbReference type="EMBL" id="JADIMM010000071">
    <property type="protein sequence ID" value="MBO8457629.1"/>
    <property type="molecule type" value="Genomic_DNA"/>
</dbReference>
<protein>
    <recommendedName>
        <fullName evidence="7 8">Small ribosomal subunit protein bS20</fullName>
    </recommendedName>
</protein>
<gene>
    <name evidence="8 10" type="primary">rpsT</name>
    <name evidence="10" type="ORF">IAA81_05300</name>
</gene>